<dbReference type="OrthoDB" id="51502at2157"/>
<keyword evidence="3" id="KW-1185">Reference proteome</keyword>
<dbReference type="PANTHER" id="PTHR34236">
    <property type="entry name" value="DIMETHYL SULFOXIDE REDUCTASE TRANSCRIPTIONAL ACTIVATOR"/>
    <property type="match status" value="1"/>
</dbReference>
<proteinExistence type="predicted"/>
<accession>N0BK61</accession>
<dbReference type="Proteomes" id="UP000013307">
    <property type="component" value="Chromosome"/>
</dbReference>
<dbReference type="RefSeq" id="WP_015590104.1">
    <property type="nucleotide sequence ID" value="NC_021169.1"/>
</dbReference>
<evidence type="ECO:0000313" key="2">
    <source>
        <dbReference type="EMBL" id="AGK60505.1"/>
    </source>
</evidence>
<protein>
    <submittedName>
        <fullName evidence="2">HTH DNA binding domain protein</fullName>
    </submittedName>
</protein>
<organism evidence="2 3">
    <name type="scientific">Archaeoglobus sulfaticallidus PM70-1</name>
    <dbReference type="NCBI Taxonomy" id="387631"/>
    <lineage>
        <taxon>Archaea</taxon>
        <taxon>Methanobacteriati</taxon>
        <taxon>Methanobacteriota</taxon>
        <taxon>Archaeoglobi</taxon>
        <taxon>Archaeoglobales</taxon>
        <taxon>Archaeoglobaceae</taxon>
        <taxon>Archaeoglobus</taxon>
    </lineage>
</organism>
<sequence>MLKIQIKTKLPENCALSTLKEISKEVTLKIEGLTISKNRIKGLVNLKATKVGEILENLPSFCDGLAVSQKEAKVLIREHTCLVAYPILESGCIITDVDFDKQNIFWDIICDDDSFITLIRNLEDYDVDFEITYKGKPESDEKITYREEEVLRIALQKGYFDYPKKIKLEELASYFGIAPSTLSEILRRAQKKVLERYFKA</sequence>
<dbReference type="EMBL" id="CP005290">
    <property type="protein sequence ID" value="AGK60505.1"/>
    <property type="molecule type" value="Genomic_DNA"/>
</dbReference>
<dbReference type="Pfam" id="PF04967">
    <property type="entry name" value="HTH_10"/>
    <property type="match status" value="1"/>
</dbReference>
<dbReference type="HOGENOM" id="CLU_101251_2_0_2"/>
<dbReference type="STRING" id="387631.Asulf_00478"/>
<dbReference type="eggNOG" id="arCOG02271">
    <property type="taxonomic scope" value="Archaea"/>
</dbReference>
<dbReference type="KEGG" id="ast:Asulf_00478"/>
<name>N0BK61_9EURY</name>
<feature type="domain" description="HTH bat-type" evidence="1">
    <location>
        <begin position="143"/>
        <end position="195"/>
    </location>
</feature>
<evidence type="ECO:0000313" key="3">
    <source>
        <dbReference type="Proteomes" id="UP000013307"/>
    </source>
</evidence>
<dbReference type="GeneID" id="15392124"/>
<dbReference type="InterPro" id="IPR007050">
    <property type="entry name" value="HTH_bacterioopsin"/>
</dbReference>
<reference evidence="2 3" key="1">
    <citation type="journal article" date="2013" name="Genome Announc.">
        <title>Complete Genome Sequence of the Thermophilic and Facultatively Chemolithoautotrophic Sulfate Reducer Archaeoglobus sulfaticallidus Strain PM70-1T.</title>
        <authorList>
            <person name="Stokke R."/>
            <person name="Hocking W.P."/>
            <person name="Steinsbu B.O."/>
            <person name="Steen I.H."/>
        </authorList>
    </citation>
    <scope>NUCLEOTIDE SEQUENCE [LARGE SCALE GENOMIC DNA]</scope>
    <source>
        <strain evidence="2">PM70-1</strain>
    </source>
</reference>
<dbReference type="AlphaFoldDB" id="N0BK61"/>
<evidence type="ECO:0000259" key="1">
    <source>
        <dbReference type="Pfam" id="PF04967"/>
    </source>
</evidence>
<dbReference type="PANTHER" id="PTHR34236:SF1">
    <property type="entry name" value="DIMETHYL SULFOXIDE REDUCTASE TRANSCRIPTIONAL ACTIVATOR"/>
    <property type="match status" value="1"/>
</dbReference>
<gene>
    <name evidence="2" type="ORF">Asulf_00478</name>
</gene>